<name>A0A1H2M6Q3_9ACTN</name>
<dbReference type="RefSeq" id="WP_091073811.1">
    <property type="nucleotide sequence ID" value="NZ_LT629799.1"/>
</dbReference>
<dbReference type="Pfam" id="PF03009">
    <property type="entry name" value="GDPD"/>
    <property type="match status" value="1"/>
</dbReference>
<evidence type="ECO:0000313" key="3">
    <source>
        <dbReference type="Proteomes" id="UP000198825"/>
    </source>
</evidence>
<dbReference type="PANTHER" id="PTHR43805:SF1">
    <property type="entry name" value="GP-PDE DOMAIN-CONTAINING PROTEIN"/>
    <property type="match status" value="1"/>
</dbReference>
<gene>
    <name evidence="2" type="ORF">SAMN04488544_1392</name>
</gene>
<dbReference type="GO" id="GO:0006629">
    <property type="term" value="P:lipid metabolic process"/>
    <property type="evidence" value="ECO:0007669"/>
    <property type="project" value="InterPro"/>
</dbReference>
<dbReference type="OrthoDB" id="5241788at2"/>
<dbReference type="AlphaFoldDB" id="A0A1H2M6Q3"/>
<dbReference type="EMBL" id="LT629799">
    <property type="protein sequence ID" value="SDU88166.1"/>
    <property type="molecule type" value="Genomic_DNA"/>
</dbReference>
<dbReference type="PROSITE" id="PS51704">
    <property type="entry name" value="GP_PDE"/>
    <property type="match status" value="1"/>
</dbReference>
<accession>A0A1H2M6Q3</accession>
<reference evidence="3" key="1">
    <citation type="submission" date="2016-10" db="EMBL/GenBank/DDBJ databases">
        <authorList>
            <person name="Varghese N."/>
            <person name="Submissions S."/>
        </authorList>
    </citation>
    <scope>NUCLEOTIDE SEQUENCE [LARGE SCALE GENOMIC DNA]</scope>
    <source>
        <strain evidence="3">DSM 21743</strain>
    </source>
</reference>
<evidence type="ECO:0000313" key="2">
    <source>
        <dbReference type="EMBL" id="SDU88166.1"/>
    </source>
</evidence>
<dbReference type="Gene3D" id="3.20.20.190">
    <property type="entry name" value="Phosphatidylinositol (PI) phosphodiesterase"/>
    <property type="match status" value="1"/>
</dbReference>
<dbReference type="InterPro" id="IPR030395">
    <property type="entry name" value="GP_PDE_dom"/>
</dbReference>
<sequence>MRATEYAFFDAPFLAFAHRGGAAYAPNLGRENTLHAFSEAVALGYRYLETDVHATADGGLMAFHDPLLDRVTTGVGALADRTTAELAEVRIGGHDPIPTFAELLEAFPTARFNVDAKSDAAVDLLVEAIAAHDASERVCVSSFSPARLHRLRRRLGPDVPTAVSSRGVLVHRFAPWLTRVLDSPAPALQVPTATRVGRRTVRITTAGLVRAAHRRGKQVHVWTVDDRPTIERLVDLGVDGIFTDRPDTLRTVLIERGLWS</sequence>
<dbReference type="STRING" id="546874.SAMN04488544_1392"/>
<organism evidence="2 3">
    <name type="scientific">Microlunatus sagamiharensis</name>
    <dbReference type="NCBI Taxonomy" id="546874"/>
    <lineage>
        <taxon>Bacteria</taxon>
        <taxon>Bacillati</taxon>
        <taxon>Actinomycetota</taxon>
        <taxon>Actinomycetes</taxon>
        <taxon>Propionibacteriales</taxon>
        <taxon>Propionibacteriaceae</taxon>
        <taxon>Microlunatus</taxon>
    </lineage>
</organism>
<dbReference type="InterPro" id="IPR017946">
    <property type="entry name" value="PLC-like_Pdiesterase_TIM-brl"/>
</dbReference>
<dbReference type="Proteomes" id="UP000198825">
    <property type="component" value="Chromosome I"/>
</dbReference>
<dbReference type="GO" id="GO:0008081">
    <property type="term" value="F:phosphoric diester hydrolase activity"/>
    <property type="evidence" value="ECO:0007669"/>
    <property type="project" value="InterPro"/>
</dbReference>
<dbReference type="SUPFAM" id="SSF51695">
    <property type="entry name" value="PLC-like phosphodiesterases"/>
    <property type="match status" value="1"/>
</dbReference>
<feature type="domain" description="GP-PDE" evidence="1">
    <location>
        <begin position="13"/>
        <end position="253"/>
    </location>
</feature>
<proteinExistence type="predicted"/>
<keyword evidence="3" id="KW-1185">Reference proteome</keyword>
<dbReference type="PANTHER" id="PTHR43805">
    <property type="entry name" value="GLYCEROPHOSPHORYL DIESTER PHOSPHODIESTERASE"/>
    <property type="match status" value="1"/>
</dbReference>
<protein>
    <submittedName>
        <fullName evidence="2">Glycerophosphoryl diester phosphodiesterase</fullName>
    </submittedName>
</protein>
<evidence type="ECO:0000259" key="1">
    <source>
        <dbReference type="PROSITE" id="PS51704"/>
    </source>
</evidence>